<evidence type="ECO:0000256" key="2">
    <source>
        <dbReference type="ARBA" id="ARBA00023295"/>
    </source>
</evidence>
<dbReference type="CDD" id="cd00063">
    <property type="entry name" value="FN3"/>
    <property type="match status" value="4"/>
</dbReference>
<dbReference type="SMART" id="SM00060">
    <property type="entry name" value="FN3"/>
    <property type="match status" value="5"/>
</dbReference>
<keyword evidence="6" id="KW-1185">Reference proteome</keyword>
<keyword evidence="3" id="KW-0119">Carbohydrate metabolism</keyword>
<dbReference type="SUPFAM" id="SSF49265">
    <property type="entry name" value="Fibronectin type III"/>
    <property type="match status" value="3"/>
</dbReference>
<dbReference type="InterPro" id="IPR013783">
    <property type="entry name" value="Ig-like_fold"/>
</dbReference>
<evidence type="ECO:0000313" key="5">
    <source>
        <dbReference type="EMBL" id="GAA2691823.1"/>
    </source>
</evidence>
<dbReference type="Gene3D" id="2.60.40.10">
    <property type="entry name" value="Immunoglobulins"/>
    <property type="match status" value="5"/>
</dbReference>
<reference evidence="6" key="1">
    <citation type="journal article" date="2019" name="Int. J. Syst. Evol. Microbiol.">
        <title>The Global Catalogue of Microorganisms (GCM) 10K type strain sequencing project: providing services to taxonomists for standard genome sequencing and annotation.</title>
        <authorList>
            <consortium name="The Broad Institute Genomics Platform"/>
            <consortium name="The Broad Institute Genome Sequencing Center for Infectious Disease"/>
            <person name="Wu L."/>
            <person name="Ma J."/>
        </authorList>
    </citation>
    <scope>NUCLEOTIDE SEQUENCE [LARGE SCALE GENOMIC DNA]</scope>
    <source>
        <strain evidence="6">JCM 6835</strain>
    </source>
</reference>
<dbReference type="Pfam" id="PF00041">
    <property type="entry name" value="fn3"/>
    <property type="match status" value="3"/>
</dbReference>
<organism evidence="5 6">
    <name type="scientific">Nonomuraea recticatena</name>
    <dbReference type="NCBI Taxonomy" id="46178"/>
    <lineage>
        <taxon>Bacteria</taxon>
        <taxon>Bacillati</taxon>
        <taxon>Actinomycetota</taxon>
        <taxon>Actinomycetes</taxon>
        <taxon>Streptosporangiales</taxon>
        <taxon>Streptosporangiaceae</taxon>
        <taxon>Nonomuraea</taxon>
    </lineage>
</organism>
<dbReference type="PANTHER" id="PTHR46708">
    <property type="entry name" value="TENASCIN"/>
    <property type="match status" value="1"/>
</dbReference>
<dbReference type="InterPro" id="IPR036116">
    <property type="entry name" value="FN3_sf"/>
</dbReference>
<proteinExistence type="predicted"/>
<keyword evidence="2" id="KW-0326">Glycosidase</keyword>
<feature type="domain" description="Fibronectin type-III" evidence="4">
    <location>
        <begin position="370"/>
        <end position="455"/>
    </location>
</feature>
<dbReference type="RefSeq" id="WP_346154463.1">
    <property type="nucleotide sequence ID" value="NZ_BAAATE010000034.1"/>
</dbReference>
<dbReference type="PANTHER" id="PTHR46708:SF2">
    <property type="entry name" value="FIBRONECTIN TYPE-III DOMAIN-CONTAINING PROTEIN"/>
    <property type="match status" value="1"/>
</dbReference>
<accession>A0ABP6FGC8</accession>
<dbReference type="Proteomes" id="UP001501666">
    <property type="component" value="Unassembled WGS sequence"/>
</dbReference>
<feature type="domain" description="Fibronectin type-III" evidence="4">
    <location>
        <begin position="144"/>
        <end position="230"/>
    </location>
</feature>
<dbReference type="InterPro" id="IPR003961">
    <property type="entry name" value="FN3_dom"/>
</dbReference>
<protein>
    <recommendedName>
        <fullName evidence="4">Fibronectin type-III domain-containing protein</fullName>
    </recommendedName>
</protein>
<gene>
    <name evidence="5" type="ORF">GCM10010412_082350</name>
</gene>
<feature type="domain" description="Fibronectin type-III" evidence="4">
    <location>
        <begin position="278"/>
        <end position="366"/>
    </location>
</feature>
<keyword evidence="2" id="KW-0378">Hydrolase</keyword>
<comment type="caution">
    <text evidence="5">The sequence shown here is derived from an EMBL/GenBank/DDBJ whole genome shotgun (WGS) entry which is preliminary data.</text>
</comment>
<sequence length="924" mass="96626">MATIVEGFESPTPAVARSGTWVRDTSQKFAGSYALKSEDIGDSGTSDCVMTLPAGASTIRFHYKVSSEGNYDFFRFFVSGDPNEKFSAAGEVAWTQSGVYNVSNASTVTFRFSKDGSSSVGADAAWIDNVTIEYTPPDPAPPTAPTGLRVTSMSATDVVLAWEASTDNVGVAGYGVYLGGVKQGGDLAGLTRAVTGLAAGTSYTLAVDAVDAAGNRSPKAELVQATPGAPAGGSLSRTFLGLVPGRTYKVEVDAVDTVGNRSAKAVLNASTDSEPPTVPPNLRVTAVSGTQVSVAWDASTDAVTGVAGYGVWLDGVQAATTHAGLGWTFDGLTPGATYLVEVDAVDGAGHRSAKASLTVQAEIDEEPPQAPPALRVASAGPYTLTVAWEAASDNVGVAGYGVYLDGVLAQQVVGLSFSFSDLTPQTTYQVAVDAVDATGNRSLRAQLTHVSPADAPPEPPPNLRVTAVSYTAWSVAWDAATDDVGVVGYDLAVDGQIVFSNENVLEYAKAGPLPDDTAYAVQVWAVDRIGQRSNPAVLTVRTLNDEDPTAPPFTFSVGEDWVDVAWGPSSDDFGVVGFEVMVDGEVVHSTPGTDYTVDGPVTRRRRVTGLSPGLDYALRVASVDTIGQRSLDNSVTVRTVAVPYLPLDTPVYRLGGWAGNVRDAHGVDWVVEKATGWASAPPVRPVSATLGGVDGAWSGAGQYGSRVITLEGVAVADSPAAMEAAKQRMVGMLHPREAGLLRVEDALRVRQARVRLAGQIEAVDDGPLAFRWSFTVKASDPRRYATHPVSASALVASLPGESSLTLTMAGTYPQIPARMRLYGPVKDWTITHEESGTVMRAMTGSSLPADPRYSLEFDLATRQVLAHVPPEVWPVPRPGRSAVAHLPAWFMLLPGINTLTLAGQPLAGASGGPRLVVAAYDAWV</sequence>
<evidence type="ECO:0000256" key="1">
    <source>
        <dbReference type="ARBA" id="ARBA00022737"/>
    </source>
</evidence>
<dbReference type="InterPro" id="IPR050991">
    <property type="entry name" value="ECM_Regulatory_Proteins"/>
</dbReference>
<evidence type="ECO:0000313" key="6">
    <source>
        <dbReference type="Proteomes" id="UP001501666"/>
    </source>
</evidence>
<keyword evidence="1" id="KW-0677">Repeat</keyword>
<dbReference type="PROSITE" id="PS50853">
    <property type="entry name" value="FN3"/>
    <property type="match status" value="3"/>
</dbReference>
<keyword evidence="3" id="KW-0624">Polysaccharide degradation</keyword>
<evidence type="ECO:0000256" key="3">
    <source>
        <dbReference type="ARBA" id="ARBA00023326"/>
    </source>
</evidence>
<dbReference type="EMBL" id="BAAATE010000034">
    <property type="protein sequence ID" value="GAA2691823.1"/>
    <property type="molecule type" value="Genomic_DNA"/>
</dbReference>
<evidence type="ECO:0000259" key="4">
    <source>
        <dbReference type="PROSITE" id="PS50853"/>
    </source>
</evidence>
<name>A0ABP6FGC8_9ACTN</name>